<feature type="domain" description="Peptidase S24/S26A/S26B/S26C" evidence="1">
    <location>
        <begin position="1"/>
        <end position="75"/>
    </location>
</feature>
<evidence type="ECO:0000313" key="3">
    <source>
        <dbReference type="Proteomes" id="UP000317990"/>
    </source>
</evidence>
<dbReference type="Gene3D" id="2.10.109.10">
    <property type="entry name" value="Umud Fragment, subunit A"/>
    <property type="match status" value="1"/>
</dbReference>
<dbReference type="AlphaFoldDB" id="A0A524RN86"/>
<comment type="caution">
    <text evidence="2">The sequence shown here is derived from an EMBL/GenBank/DDBJ whole genome shotgun (WGS) entry which is preliminary data.</text>
</comment>
<evidence type="ECO:0000313" key="2">
    <source>
        <dbReference type="EMBL" id="TGG91427.1"/>
    </source>
</evidence>
<dbReference type="InterPro" id="IPR015927">
    <property type="entry name" value="Peptidase_S24_S26A/B/C"/>
</dbReference>
<organism evidence="2 3">
    <name type="scientific">Aphanocapsa feldmannii 277cV</name>
    <dbReference type="NCBI Taxonomy" id="2507553"/>
    <lineage>
        <taxon>Bacteria</taxon>
        <taxon>Bacillati</taxon>
        <taxon>Cyanobacteriota</taxon>
        <taxon>Cyanophyceae</taxon>
        <taxon>Oscillatoriophycideae</taxon>
        <taxon>Chroococcales</taxon>
        <taxon>Microcystaceae</taxon>
        <taxon>Aphanocapsa</taxon>
    </lineage>
</organism>
<dbReference type="InterPro" id="IPR036286">
    <property type="entry name" value="LexA/Signal_pep-like_sf"/>
</dbReference>
<sequence>MAPELQPGNRIVVDTSRHWPTPGELFVLWDGDSIVIKRYKRVWDSEPPTIRLHSADRLQPPYVCLTSEARFLGKVLWPIGTA</sequence>
<proteinExistence type="predicted"/>
<dbReference type="EMBL" id="SRMO01000078">
    <property type="protein sequence ID" value="TGG91427.1"/>
    <property type="molecule type" value="Genomic_DNA"/>
</dbReference>
<name>A0A524RN86_9CHRO</name>
<dbReference type="CDD" id="cd06529">
    <property type="entry name" value="S24_LexA-like"/>
    <property type="match status" value="1"/>
</dbReference>
<gene>
    <name evidence="2" type="ORF">ERJ67_08080</name>
</gene>
<dbReference type="Proteomes" id="UP000317990">
    <property type="component" value="Unassembled WGS sequence"/>
</dbReference>
<accession>A0A524RN86</accession>
<dbReference type="Pfam" id="PF00717">
    <property type="entry name" value="Peptidase_S24"/>
    <property type="match status" value="1"/>
</dbReference>
<reference evidence="2 3" key="1">
    <citation type="journal article" date="2019" name="mSystems">
        <title>Life at home and on the roam: Genomic adaptions reflect the dual lifestyle of an intracellular, facultative symbiont.</title>
        <authorList>
            <person name="Burgsdorf I."/>
        </authorList>
    </citation>
    <scope>NUCLEOTIDE SEQUENCE [LARGE SCALE GENOMIC DNA]</scope>
    <source>
        <strain evidence="2">277cV</strain>
    </source>
</reference>
<dbReference type="SUPFAM" id="SSF51306">
    <property type="entry name" value="LexA/Signal peptidase"/>
    <property type="match status" value="1"/>
</dbReference>
<protein>
    <submittedName>
        <fullName evidence="2">S24 family peptidase</fullName>
    </submittedName>
</protein>
<evidence type="ECO:0000259" key="1">
    <source>
        <dbReference type="Pfam" id="PF00717"/>
    </source>
</evidence>
<dbReference type="InterPro" id="IPR039418">
    <property type="entry name" value="LexA-like"/>
</dbReference>